<accession>A0A0P6WFI6</accession>
<dbReference type="GO" id="GO:0016740">
    <property type="term" value="F:transferase activity"/>
    <property type="evidence" value="ECO:0007669"/>
    <property type="project" value="UniProtKB-KW"/>
</dbReference>
<dbReference type="PROSITE" id="PS51273">
    <property type="entry name" value="GATASE_TYPE_1"/>
    <property type="match status" value="1"/>
</dbReference>
<dbReference type="PANTHER" id="PTHR42695">
    <property type="entry name" value="GLUTAMINE AMIDOTRANSFERASE YLR126C-RELATED"/>
    <property type="match status" value="1"/>
</dbReference>
<dbReference type="PANTHER" id="PTHR42695:SF5">
    <property type="entry name" value="GLUTAMINE AMIDOTRANSFERASE YLR126C-RELATED"/>
    <property type="match status" value="1"/>
</dbReference>
<dbReference type="InterPro" id="IPR044992">
    <property type="entry name" value="ChyE-like"/>
</dbReference>
<gene>
    <name evidence="2" type="ORF">ABB55_15105</name>
</gene>
<evidence type="ECO:0000259" key="1">
    <source>
        <dbReference type="Pfam" id="PF00117"/>
    </source>
</evidence>
<proteinExistence type="predicted"/>
<organism evidence="2 3">
    <name type="scientific">Prosthecodimorpha hirschii</name>
    <dbReference type="NCBI Taxonomy" id="665126"/>
    <lineage>
        <taxon>Bacteria</taxon>
        <taxon>Pseudomonadati</taxon>
        <taxon>Pseudomonadota</taxon>
        <taxon>Alphaproteobacteria</taxon>
        <taxon>Hyphomicrobiales</taxon>
        <taxon>Ancalomicrobiaceae</taxon>
        <taxon>Prosthecodimorpha</taxon>
    </lineage>
</organism>
<keyword evidence="2" id="KW-0315">Glutamine amidotransferase</keyword>
<evidence type="ECO:0000313" key="2">
    <source>
        <dbReference type="EMBL" id="KPL53382.1"/>
    </source>
</evidence>
<feature type="domain" description="Glutamine amidotransferase" evidence="1">
    <location>
        <begin position="46"/>
        <end position="187"/>
    </location>
</feature>
<dbReference type="Proteomes" id="UP000048984">
    <property type="component" value="Unassembled WGS sequence"/>
</dbReference>
<evidence type="ECO:0000313" key="3">
    <source>
        <dbReference type="Proteomes" id="UP000048984"/>
    </source>
</evidence>
<keyword evidence="3" id="KW-1185">Reference proteome</keyword>
<dbReference type="EMBL" id="LJYW01000001">
    <property type="protein sequence ID" value="KPL53382.1"/>
    <property type="molecule type" value="Genomic_DNA"/>
</dbReference>
<reference evidence="2 3" key="1">
    <citation type="submission" date="2015-09" db="EMBL/GenBank/DDBJ databases">
        <authorList>
            <person name="Jackson K.R."/>
            <person name="Lunt B.L."/>
            <person name="Fisher J.N.B."/>
            <person name="Gardner A.V."/>
            <person name="Bailey M.E."/>
            <person name="Deus L.M."/>
            <person name="Earl A.S."/>
            <person name="Gibby P.D."/>
            <person name="Hartmann K.A."/>
            <person name="Liu J.E."/>
            <person name="Manci A.M."/>
            <person name="Nielsen D.A."/>
            <person name="Solomon M.B."/>
            <person name="Breakwell D.P."/>
            <person name="Burnett S.H."/>
            <person name="Grose J.H."/>
        </authorList>
    </citation>
    <scope>NUCLEOTIDE SEQUENCE [LARGE SCALE GENOMIC DNA]</scope>
    <source>
        <strain evidence="2 3">16</strain>
    </source>
</reference>
<keyword evidence="2" id="KW-0808">Transferase</keyword>
<dbReference type="PRINTS" id="PR00099">
    <property type="entry name" value="CPSGATASE"/>
</dbReference>
<dbReference type="InterPro" id="IPR029062">
    <property type="entry name" value="Class_I_gatase-like"/>
</dbReference>
<dbReference type="CDD" id="cd01741">
    <property type="entry name" value="GATase1_1"/>
    <property type="match status" value="1"/>
</dbReference>
<protein>
    <submittedName>
        <fullName evidence="2">Glutamine amidotransferase</fullName>
    </submittedName>
</protein>
<dbReference type="SUPFAM" id="SSF52317">
    <property type="entry name" value="Class I glutamine amidotransferase-like"/>
    <property type="match status" value="1"/>
</dbReference>
<dbReference type="STRING" id="665126.ABB55_15105"/>
<reference evidence="2 3" key="2">
    <citation type="submission" date="2015-10" db="EMBL/GenBank/DDBJ databases">
        <title>Draft Genome Sequence of Prosthecomicrobium hirschii ATCC 27832.</title>
        <authorList>
            <person name="Daniel J."/>
            <person name="Givan S.A."/>
            <person name="Brun Y.V."/>
            <person name="Brown P.J."/>
        </authorList>
    </citation>
    <scope>NUCLEOTIDE SEQUENCE [LARGE SCALE GENOMIC DNA]</scope>
    <source>
        <strain evidence="2 3">16</strain>
    </source>
</reference>
<comment type="caution">
    <text evidence="2">The sequence shown here is derived from an EMBL/GenBank/DDBJ whole genome shotgun (WGS) entry which is preliminary data.</text>
</comment>
<dbReference type="Gene3D" id="3.40.50.880">
    <property type="match status" value="1"/>
</dbReference>
<dbReference type="AlphaFoldDB" id="A0A0P6WFI6"/>
<dbReference type="RefSeq" id="WP_054359547.1">
    <property type="nucleotide sequence ID" value="NZ_LJYW01000001.1"/>
</dbReference>
<sequence>MSRPRLLYLLNGTTRATASRLPDLFRDEGLAVDMLWAYGGEFPEDLGVYDGIFLSGSPHGAYETIDWIEREHDLIRDAAARDIPMLGICFGHQILASALCGRDQVFRRTSCEVAYKWLSTTPAAGRDQLAAELGAEVYMFVWHNDEVRAGHPDMEILATSDLCPNHIWRHARYRAWGIQGHPEVTRAEAVTWFEQSRARLEGDGAVIADLQASADDALPAKTMLTRFARLVADDAAGAARRNA</sequence>
<dbReference type="GO" id="GO:0005829">
    <property type="term" value="C:cytosol"/>
    <property type="evidence" value="ECO:0007669"/>
    <property type="project" value="TreeGrafter"/>
</dbReference>
<name>A0A0P6WFI6_9HYPH</name>
<dbReference type="Pfam" id="PF00117">
    <property type="entry name" value="GATase"/>
    <property type="match status" value="1"/>
</dbReference>
<dbReference type="InterPro" id="IPR017926">
    <property type="entry name" value="GATASE"/>
</dbReference>